<dbReference type="Gene3D" id="6.10.250.3200">
    <property type="match status" value="1"/>
</dbReference>
<dbReference type="GO" id="GO:0007165">
    <property type="term" value="P:signal transduction"/>
    <property type="evidence" value="ECO:0007669"/>
    <property type="project" value="UniProtKB-KW"/>
</dbReference>
<dbReference type="InterPro" id="IPR004089">
    <property type="entry name" value="MCPsignal_dom"/>
</dbReference>
<dbReference type="PROSITE" id="PS50885">
    <property type="entry name" value="HAMP"/>
    <property type="match status" value="1"/>
</dbReference>
<keyword evidence="1 3" id="KW-0807">Transducer</keyword>
<accession>A0A7M3V9E4</accession>
<evidence type="ECO:0000256" key="2">
    <source>
        <dbReference type="ARBA" id="ARBA00029447"/>
    </source>
</evidence>
<feature type="domain" description="Methyl-accepting transducer" evidence="5">
    <location>
        <begin position="167"/>
        <end position="358"/>
    </location>
</feature>
<dbReference type="Proteomes" id="UP000593910">
    <property type="component" value="Chromosome"/>
</dbReference>
<keyword evidence="4" id="KW-0472">Membrane</keyword>
<evidence type="ECO:0000256" key="3">
    <source>
        <dbReference type="PROSITE-ProRule" id="PRU00284"/>
    </source>
</evidence>
<evidence type="ECO:0000256" key="4">
    <source>
        <dbReference type="SAM" id="Phobius"/>
    </source>
</evidence>
<keyword evidence="4" id="KW-0812">Transmembrane</keyword>
<sequence length="482" mass="54266">MKNLSSLSKIQYLNIVSIAIFSLTLLYAIISNGFHWIELFNILNFLIAWVIFTNIRKTKKVVENVSAMMQEVELGKLESRLTSIDAKGELKALCTSSNNMLDQLEVYMRDTFAVIDALSEDKYYRLVQTYGLKGLYKKSAEKINASTAKMKENHDALEYSQIDANLSEIGRSTGGLDVIQKSLSNSLEELSYITDISKETAYKSSQTVEGLNKVTQNLSELTELVNTSNDAINALGVRANDINSVVNLIKDIAEQTNLLALNAAIEAARAGEHGRGFAVVADNVRKLAEKTQAATTEISVAIGVLQQETASICDYSESMSELSIGSNTMIQDFTKSIYSFNDDANRTAELVLSIEKSSFVTLAKIDHILFKDKAYNSIYQRKILDEFTDHHNCRLGVWYERGKGKEQLGMTQAYKHLPQPHQKVHDSATYAMKLFDNKEENLLKHEEVLLQTFEEMEDASNQLFHMMDDMLHEAISKTYKKY</sequence>
<organism evidence="7 8">
    <name type="scientific">Sulfurimonas marina</name>
    <dbReference type="NCBI Taxonomy" id="2590551"/>
    <lineage>
        <taxon>Bacteria</taxon>
        <taxon>Pseudomonadati</taxon>
        <taxon>Campylobacterota</taxon>
        <taxon>Epsilonproteobacteria</taxon>
        <taxon>Campylobacterales</taxon>
        <taxon>Sulfurimonadaceae</taxon>
        <taxon>Sulfurimonas</taxon>
    </lineage>
</organism>
<dbReference type="SMART" id="SM00283">
    <property type="entry name" value="MA"/>
    <property type="match status" value="1"/>
</dbReference>
<keyword evidence="8" id="KW-1185">Reference proteome</keyword>
<feature type="transmembrane region" description="Helical" evidence="4">
    <location>
        <begin position="36"/>
        <end position="55"/>
    </location>
</feature>
<evidence type="ECO:0000313" key="7">
    <source>
        <dbReference type="EMBL" id="QOP40377.1"/>
    </source>
</evidence>
<dbReference type="PANTHER" id="PTHR32089">
    <property type="entry name" value="METHYL-ACCEPTING CHEMOTAXIS PROTEIN MCPB"/>
    <property type="match status" value="1"/>
</dbReference>
<protein>
    <submittedName>
        <fullName evidence="7">Chemotaxis protein</fullName>
    </submittedName>
</protein>
<dbReference type="SUPFAM" id="SSF58104">
    <property type="entry name" value="Methyl-accepting chemotaxis protein (MCP) signaling domain"/>
    <property type="match status" value="1"/>
</dbReference>
<reference evidence="7 8" key="1">
    <citation type="submission" date="2019-06" db="EMBL/GenBank/DDBJ databases">
        <title>Sulfurimonas gotlandica sp. nov., a chemoautotrophic and psychrotolerant epsilonproteobacterium isolated from a pelagic redoxcline, and an emended description of the genus Sulfurimonas.</title>
        <authorList>
            <person name="Wang S."/>
            <person name="Jiang L."/>
            <person name="Shao Z."/>
        </authorList>
    </citation>
    <scope>NUCLEOTIDE SEQUENCE [LARGE SCALE GENOMIC DNA]</scope>
    <source>
        <strain evidence="7 8">B2</strain>
    </source>
</reference>
<evidence type="ECO:0000259" key="6">
    <source>
        <dbReference type="PROSITE" id="PS50885"/>
    </source>
</evidence>
<gene>
    <name evidence="7" type="ORF">FJR03_00915</name>
</gene>
<name>A0A7M3V9E4_9BACT</name>
<dbReference type="InterPro" id="IPR025991">
    <property type="entry name" value="Chemoreceptor_zinc-bind_dom"/>
</dbReference>
<dbReference type="PROSITE" id="PS50111">
    <property type="entry name" value="CHEMOTAXIS_TRANSDUC_2"/>
    <property type="match status" value="1"/>
</dbReference>
<dbReference type="Pfam" id="PF00015">
    <property type="entry name" value="MCPsignal"/>
    <property type="match status" value="1"/>
</dbReference>
<dbReference type="EMBL" id="CP041165">
    <property type="protein sequence ID" value="QOP40377.1"/>
    <property type="molecule type" value="Genomic_DNA"/>
</dbReference>
<evidence type="ECO:0000313" key="8">
    <source>
        <dbReference type="Proteomes" id="UP000593910"/>
    </source>
</evidence>
<feature type="domain" description="HAMP" evidence="6">
    <location>
        <begin position="56"/>
        <end position="109"/>
    </location>
</feature>
<keyword evidence="4" id="KW-1133">Transmembrane helix</keyword>
<dbReference type="AlphaFoldDB" id="A0A7M3V9E4"/>
<dbReference type="Gene3D" id="1.20.120.1530">
    <property type="match status" value="1"/>
</dbReference>
<proteinExistence type="inferred from homology"/>
<evidence type="ECO:0000259" key="5">
    <source>
        <dbReference type="PROSITE" id="PS50111"/>
    </source>
</evidence>
<dbReference type="RefSeq" id="WP_193113805.1">
    <property type="nucleotide sequence ID" value="NZ_CP041165.1"/>
</dbReference>
<dbReference type="PANTHER" id="PTHR32089:SF112">
    <property type="entry name" value="LYSOZYME-LIKE PROTEIN-RELATED"/>
    <property type="match status" value="1"/>
</dbReference>
<evidence type="ECO:0000256" key="1">
    <source>
        <dbReference type="ARBA" id="ARBA00023224"/>
    </source>
</evidence>
<feature type="transmembrane region" description="Helical" evidence="4">
    <location>
        <begin position="12"/>
        <end position="30"/>
    </location>
</feature>
<dbReference type="Pfam" id="PF13682">
    <property type="entry name" value="CZB"/>
    <property type="match status" value="1"/>
</dbReference>
<dbReference type="Gene3D" id="1.20.120.30">
    <property type="entry name" value="Aspartate receptor, ligand-binding domain"/>
    <property type="match status" value="1"/>
</dbReference>
<dbReference type="InterPro" id="IPR003660">
    <property type="entry name" value="HAMP_dom"/>
</dbReference>
<comment type="similarity">
    <text evidence="2">Belongs to the methyl-accepting chemotaxis (MCP) protein family.</text>
</comment>
<dbReference type="GO" id="GO:0016020">
    <property type="term" value="C:membrane"/>
    <property type="evidence" value="ECO:0007669"/>
    <property type="project" value="InterPro"/>
</dbReference>
<dbReference type="KEGG" id="smax:FJR03_00915"/>